<sequence length="2207" mass="247298">MTPKTQAANEVPFYDGENRLSIIGLIPNENDYRRVDSKGLSSVQYLGDFRYATIYDGKLSGSPSSDNTTFNVNGKSVRAYAGDKWYHIVPDSLGTARNLVRIKDLTENEFINRYGGSAEGYKRLTKYEVTDYNFGNYGKFYYIGNVVKQSGGFAENTSASFDSTNPTRLRILRTAHPNISSFTVSATNTDVGKPVTFDFTAFEYNYGGNKLDYTLIITDADGKEVGRKVQSVASTKNASGGLASQDRAHTGKYEQKNFFSFTPATEGRFTATLTVTDGVYRSSTALTRTFNAKQKGQAYLEVTPPSITIPVDHKATYQAFYTDTTGKRTEVTDKATWRAVKTDIAATSGKGLFTSLKEGETQVEASYQGAKDQAELIVSSTPPEEEEEPEPDEPNIPPTVELIVPAEVTVGQKFCAVANAHDEDGEIVAYGWDYTGRGDPTGRQTCGLYYEAEGEKTVTVVVRDDDGDTAMDTKQILVTKPTPNAHFTASGTFKENRKISIEAAHPYVGENDAALKAYPLVKETWTIATVDSAKQDKLKIVQDISGNVPHTQVVDMLFKTTGEIRITRYVENSVGDNATYTITINVIPDLEPVADFEIASTIFREPNGQTAQATIEIQDKSYSTDDIIQKRIWRVAFDSNNDGNFSDENFVVFDENNTELAKYLTSKVGKYQIELEVFEKYIHETIPQFVDLTFNKATTDLRHANTDSKAVMTKIVEVDNLAPVATVGLKDNKETVEVQYDLVDSPYSESQLKSMTPYLNNLLEKHDLKANVTFATNKTHEHQVFADGEDKSYILTSEGKVYGMGGGIIGNGSSTGVLDASGNMIAPYVEIPLPGRVKQITAYNRFATHFLLENGDVYGVGANKMQINSKLDRNGKYLDGFGHIDVSAVGDGTMIPRYSPVKINFPDKVVQMDSMLNVTLFLLENGEVYAVGNVAEDHASNVYNPLIIFNKDELKMPADVPRNLKIPVKVKDLAIGKPKDSTFTLYYVIIIDENDTAYGLGDGRIWRSKQEGSYAKWERLPEIIQGLKKATKITNYTSSYGGSTDYFNLFIKKDGSLIRALRTGLYSNDEFGYTFNIPEKIKDFASTYDGQGSLFLTEANELYAAGSNRNGELGFPIGTRFPYYGNEWATDYIYAPMKVPLAFKVQQVSMGSNFTRVLAENGNLYVVGRNENANLGIATKEDVPQFTRIGNFNIQFRKSAEFKQQPSPMYMTTFGTKALTVEDIQEKMKNSRGYYVGITTEGNRASVNTVVQSNNRKGTFLNIGTAHNDANLRAKIEELANYIIGTQNNNAVEIEFLLDTSTGISPATLESKVNAIVKTKVEDNSSAPFEARVQMLTNGYQFNDVQLGAKNKFIVAVKNNAYTADMEKHLIATSLVNNAHFLGMGAVANKGTIDRIITMSMHKGAYINNANIDAALNEIATYILNELERSRGITELFITTEEQIDYEAHYSDYEKDDLFQDYWKFNHQLSFFESERGVITDNNQQRQNPYRHFGLTGRYQVFYAAQDDPLTRYFALNTFEPFIDYRKWSNEADNLKIYVHKMPSAEFTFTIDEATGQLDVTSVAHDEDKASIDVGFGQGLQSQRFDYRIEEGEWIDGVPSHLVVDVQVDVRNRVIDFQGKAAEVIKTLSLDNLPPVAKFETDKPLYEVGDYVVLKNTSYDPNNDDLVAEWSYKLQEESAYTSLETGKFTSGTAEKGWHTAIPYIACNKPSNESCFYDIQLKVTDTHGLFDETVQTVEVQNIEKVIAPAEGSVYWELQRLKQDEDSYVVMNVDFEVPEGKHYATRAPLHVLSCGSTNISQIQPINIQVAGASVKGQTMSYQFSYEYAEEPIGWKTASCIDGICEWEFDYAPDWSKVQVSELAGTLAIDHSMKDTVQAETFSEILTKQWIVGRQAEWDVVAEELVRSDVYYESYQQATTSVYEDHIQLKTQTMMPMTPGTLRYQVTLPSVAHQAEAFYPLKNTQSHGTYVAAELDDSLQPEFADGIQLQQLKLDDKGMNGANRVFEANYVSDLFFITKSLGFMSGYRYAEQVQQAIVNDQPLPAYDEVMKTGIAKGEADFTRYTENKVPLKDEWMYTEDEATFASLQRYAIPVNPYSELHPNAVYENEFELVDMGLNDLHFAFKQTFSFEHYLFGSGYDDAWIIGQQGSLSGSLFKQEDIAGTIVLTQDQIMELGKLYYERMNEPYNKIHNFRYMDRTYPDKAQKILND</sequence>
<dbReference type="Gene3D" id="2.60.40.10">
    <property type="entry name" value="Immunoglobulins"/>
    <property type="match status" value="2"/>
</dbReference>
<dbReference type="RefSeq" id="WP_326121539.1">
    <property type="nucleotide sequence ID" value="NZ_JARSFG010000003.1"/>
</dbReference>
<dbReference type="Gene3D" id="2.130.10.30">
    <property type="entry name" value="Regulator of chromosome condensation 1/beta-lactamase-inhibitor protein II"/>
    <property type="match status" value="2"/>
</dbReference>
<dbReference type="InterPro" id="IPR009091">
    <property type="entry name" value="RCC1/BLIP-II"/>
</dbReference>
<gene>
    <name evidence="2" type="ORF">P9B03_02105</name>
</gene>
<feature type="domain" description="PKD/Chitinase" evidence="1">
    <location>
        <begin position="179"/>
        <end position="293"/>
    </location>
</feature>
<name>A0AAW9NPR7_9BACL</name>
<evidence type="ECO:0000313" key="3">
    <source>
        <dbReference type="Proteomes" id="UP001344888"/>
    </source>
</evidence>
<dbReference type="Proteomes" id="UP001344888">
    <property type="component" value="Unassembled WGS sequence"/>
</dbReference>
<proteinExistence type="predicted"/>
<protein>
    <submittedName>
        <fullName evidence="2">PKD domain-containing protein</fullName>
    </submittedName>
</protein>
<dbReference type="InterPro" id="IPR013783">
    <property type="entry name" value="Ig-like_fold"/>
</dbReference>
<dbReference type="PANTHER" id="PTHR45982:SF1">
    <property type="entry name" value="REGULATOR OF CHROMOSOME CONDENSATION"/>
    <property type="match status" value="1"/>
</dbReference>
<dbReference type="PANTHER" id="PTHR45982">
    <property type="entry name" value="REGULATOR OF CHROMOSOME CONDENSATION"/>
    <property type="match status" value="1"/>
</dbReference>
<dbReference type="GO" id="GO:0005737">
    <property type="term" value="C:cytoplasm"/>
    <property type="evidence" value="ECO:0007669"/>
    <property type="project" value="TreeGrafter"/>
</dbReference>
<dbReference type="Pfam" id="PF18911">
    <property type="entry name" value="PKD_4"/>
    <property type="match status" value="1"/>
</dbReference>
<dbReference type="SUPFAM" id="SSF50985">
    <property type="entry name" value="RCC1/BLIP-II"/>
    <property type="match status" value="1"/>
</dbReference>
<accession>A0AAW9NPR7</accession>
<dbReference type="Gene3D" id="2.60.40.1080">
    <property type="match status" value="1"/>
</dbReference>
<keyword evidence="3" id="KW-1185">Reference proteome</keyword>
<dbReference type="GO" id="GO:0005085">
    <property type="term" value="F:guanyl-nucleotide exchange factor activity"/>
    <property type="evidence" value="ECO:0007669"/>
    <property type="project" value="TreeGrafter"/>
</dbReference>
<dbReference type="InterPro" id="IPR000601">
    <property type="entry name" value="PKD_dom"/>
</dbReference>
<organism evidence="2 3">
    <name type="scientific">Metasolibacillus meyeri</name>
    <dbReference type="NCBI Taxonomy" id="1071052"/>
    <lineage>
        <taxon>Bacteria</taxon>
        <taxon>Bacillati</taxon>
        <taxon>Bacillota</taxon>
        <taxon>Bacilli</taxon>
        <taxon>Bacillales</taxon>
        <taxon>Caryophanaceae</taxon>
        <taxon>Metasolibacillus</taxon>
    </lineage>
</organism>
<dbReference type="SMART" id="SM00089">
    <property type="entry name" value="PKD"/>
    <property type="match status" value="2"/>
</dbReference>
<feature type="domain" description="PKD/Chitinase" evidence="1">
    <location>
        <begin position="401"/>
        <end position="481"/>
    </location>
</feature>
<dbReference type="InterPro" id="IPR035986">
    <property type="entry name" value="PKD_dom_sf"/>
</dbReference>
<evidence type="ECO:0000259" key="1">
    <source>
        <dbReference type="SMART" id="SM00089"/>
    </source>
</evidence>
<dbReference type="PROSITE" id="PS50012">
    <property type="entry name" value="RCC1_3"/>
    <property type="match status" value="1"/>
</dbReference>
<comment type="caution">
    <text evidence="2">The sequence shown here is derived from an EMBL/GenBank/DDBJ whole genome shotgun (WGS) entry which is preliminary data.</text>
</comment>
<dbReference type="InterPro" id="IPR022409">
    <property type="entry name" value="PKD/Chitinase_dom"/>
</dbReference>
<dbReference type="EMBL" id="JARSFG010000003">
    <property type="protein sequence ID" value="MEC1177264.1"/>
    <property type="molecule type" value="Genomic_DNA"/>
</dbReference>
<evidence type="ECO:0000313" key="2">
    <source>
        <dbReference type="EMBL" id="MEC1177264.1"/>
    </source>
</evidence>
<dbReference type="SUPFAM" id="SSF49299">
    <property type="entry name" value="PKD domain"/>
    <property type="match status" value="1"/>
</dbReference>
<dbReference type="InterPro" id="IPR000408">
    <property type="entry name" value="Reg_chr_condens"/>
</dbReference>
<dbReference type="InterPro" id="IPR051553">
    <property type="entry name" value="Ran_GTPase-activating"/>
</dbReference>
<reference evidence="2 3" key="1">
    <citation type="submission" date="2023-03" db="EMBL/GenBank/DDBJ databases">
        <title>Bacillus Genome Sequencing.</title>
        <authorList>
            <person name="Dunlap C."/>
        </authorList>
    </citation>
    <scope>NUCLEOTIDE SEQUENCE [LARGE SCALE GENOMIC DNA]</scope>
    <source>
        <strain evidence="2 3">B-59205</strain>
    </source>
</reference>